<gene>
    <name evidence="2" type="ORF">WGH24286_00496</name>
</gene>
<keyword evidence="1" id="KW-0079">Bacteriocin immunity</keyword>
<evidence type="ECO:0000313" key="2">
    <source>
        <dbReference type="EMBL" id="CAH0418080.1"/>
    </source>
</evidence>
<name>A0ABN8BNN6_9LACO</name>
<dbReference type="EMBL" id="CAKKNT010000004">
    <property type="protein sequence ID" value="CAH0418080.1"/>
    <property type="molecule type" value="Genomic_DNA"/>
</dbReference>
<dbReference type="InterPro" id="IPR023130">
    <property type="entry name" value="Ta0600-like_sf"/>
</dbReference>
<evidence type="ECO:0000313" key="3">
    <source>
        <dbReference type="Proteomes" id="UP000789719"/>
    </source>
</evidence>
<sequence length="88" mass="10091">MKTYQYSHLLPILDQVIADDEVKVLPELVANIEQLRQSVLANENGQTATQIKALKQMLVLYMLSHHDNYPRGLQPLVNALRQIEHTNN</sequence>
<evidence type="ECO:0000256" key="1">
    <source>
        <dbReference type="ARBA" id="ARBA00023025"/>
    </source>
</evidence>
<dbReference type="SUPFAM" id="SSF109797">
    <property type="entry name" value="Bacteriocin immunity protein-like"/>
    <property type="match status" value="1"/>
</dbReference>
<comment type="caution">
    <text evidence="2">The sequence shown here is derived from an EMBL/GenBank/DDBJ whole genome shotgun (WGS) entry which is preliminary data.</text>
</comment>
<dbReference type="RefSeq" id="WP_230098186.1">
    <property type="nucleotide sequence ID" value="NZ_CAKKNT010000004.1"/>
</dbReference>
<accession>A0ABN8BNN6</accession>
<protein>
    <submittedName>
        <fullName evidence="2">Uncharacterized protein</fullName>
    </submittedName>
</protein>
<reference evidence="2 3" key="1">
    <citation type="submission" date="2021-11" db="EMBL/GenBank/DDBJ databases">
        <authorList>
            <person name="Depoorter E."/>
        </authorList>
    </citation>
    <scope>NUCLEOTIDE SEQUENCE [LARGE SCALE GENOMIC DNA]</scope>
    <source>
        <strain evidence="2 3">LMG 24286</strain>
    </source>
</reference>
<dbReference type="Proteomes" id="UP000789719">
    <property type="component" value="Unassembled WGS sequence"/>
</dbReference>
<organism evidence="2 3">
    <name type="scientific">Periweissella ghanensis</name>
    <dbReference type="NCBI Taxonomy" id="467997"/>
    <lineage>
        <taxon>Bacteria</taxon>
        <taxon>Bacillati</taxon>
        <taxon>Bacillota</taxon>
        <taxon>Bacilli</taxon>
        <taxon>Lactobacillales</taxon>
        <taxon>Lactobacillaceae</taxon>
        <taxon>Periweissella</taxon>
    </lineage>
</organism>
<proteinExistence type="predicted"/>
<dbReference type="Gene3D" id="1.20.1440.50">
    <property type="entry name" value="Ta0600-like"/>
    <property type="match status" value="1"/>
</dbReference>
<keyword evidence="3" id="KW-1185">Reference proteome</keyword>